<dbReference type="GO" id="GO:1990904">
    <property type="term" value="C:ribonucleoprotein complex"/>
    <property type="evidence" value="ECO:0007669"/>
    <property type="project" value="UniProtKB-KW"/>
</dbReference>
<keyword evidence="9" id="KW-1185">Reference proteome</keyword>
<dbReference type="SUPFAM" id="SSF53300">
    <property type="entry name" value="vWA-like"/>
    <property type="match status" value="1"/>
</dbReference>
<feature type="domain" description="TROVE" evidence="7">
    <location>
        <begin position="24"/>
        <end position="373"/>
    </location>
</feature>
<dbReference type="Pfam" id="PF25045">
    <property type="entry name" value="vWA_Ro60"/>
    <property type="match status" value="1"/>
</dbReference>
<comment type="subcellular location">
    <subcellularLocation>
        <location evidence="1">Cytoplasm</location>
    </subcellularLocation>
</comment>
<dbReference type="AlphaFoldDB" id="A0A9X3X6I3"/>
<keyword evidence="3" id="KW-0963">Cytoplasm</keyword>
<dbReference type="Gene3D" id="3.40.50.410">
    <property type="entry name" value="von Willebrand factor, type A domain"/>
    <property type="match status" value="2"/>
</dbReference>
<dbReference type="InterPro" id="IPR008858">
    <property type="entry name" value="TROVE_dom"/>
</dbReference>
<proteinExistence type="inferred from homology"/>
<evidence type="ECO:0000256" key="3">
    <source>
        <dbReference type="ARBA" id="ARBA00022490"/>
    </source>
</evidence>
<name>A0A9X3X6I3_9BACT</name>
<evidence type="ECO:0000256" key="4">
    <source>
        <dbReference type="ARBA" id="ARBA00022723"/>
    </source>
</evidence>
<dbReference type="GO" id="GO:0005737">
    <property type="term" value="C:cytoplasm"/>
    <property type="evidence" value="ECO:0007669"/>
    <property type="project" value="UniProtKB-SubCell"/>
</dbReference>
<comment type="caution">
    <text evidence="8">The sequence shown here is derived from an EMBL/GenBank/DDBJ whole genome shotgun (WGS) entry which is preliminary data.</text>
</comment>
<dbReference type="SUPFAM" id="SSF140864">
    <property type="entry name" value="TROVE domain-like"/>
    <property type="match status" value="1"/>
</dbReference>
<dbReference type="InterPro" id="IPR036465">
    <property type="entry name" value="vWFA_dom_sf"/>
</dbReference>
<dbReference type="Proteomes" id="UP001151081">
    <property type="component" value="Unassembled WGS sequence"/>
</dbReference>
<evidence type="ECO:0000313" key="9">
    <source>
        <dbReference type="Proteomes" id="UP001151081"/>
    </source>
</evidence>
<sequence>MANYIQHFAALFTRQTDKARPDQVENDAGGFVFELDDWARLDRWLVLGSEGGTYYATERALTQDNARALGRCLDADGERTVRRIVEISRSGRAPKNEPAIFALAMAAGHARPEVRKSALAALPEVCRTGTDLFHFARAVEGFRRWGRGLRSAIGAWYQGKSPDELAYQAVKYRQRDGWSHKDLLRLSHPTPVTAEHGAMYRWIVGGMAALKNEAAKGGALDPEKLPALVRAFEEAKDAPRERLVTLVREQRLTHEMVPTEWKNDPAVWEALLPHMPQTALLRNLGKMTAVGLLAPMSAAARLVAKRLTDVERLRRARIHPVSVLSALRVYAQGRGERAQKRENALTWEPVCEIVDALDEAFYLAFRSIEPTGKKHLLALDVSGSMDSGTIAGIPGLTPRVASAAMAMATARIEPSFSTLAFASAGGAFGPRGSGVMSLPLSPKQRLDDVVGMVSGLPFGGTDCALPMIWAQKNKVEVDTFVVYTDSETWAGEIHPFQALRDYRQAMGRPAKLVVVGMTSTGFTIADPQDPGMLDVVGFDAAAPQVMADFSRA</sequence>
<dbReference type="PANTHER" id="PTHR14202:SF0">
    <property type="entry name" value="RNA-BINDING PROTEIN RO60"/>
    <property type="match status" value="1"/>
</dbReference>
<evidence type="ECO:0000256" key="2">
    <source>
        <dbReference type="ARBA" id="ARBA00007814"/>
    </source>
</evidence>
<protein>
    <submittedName>
        <fullName evidence="8">TROVE domain-containing protein</fullName>
    </submittedName>
</protein>
<dbReference type="GO" id="GO:0046872">
    <property type="term" value="F:metal ion binding"/>
    <property type="evidence" value="ECO:0007669"/>
    <property type="project" value="UniProtKB-KW"/>
</dbReference>
<dbReference type="GO" id="GO:0003723">
    <property type="term" value="F:RNA binding"/>
    <property type="evidence" value="ECO:0007669"/>
    <property type="project" value="UniProtKB-KW"/>
</dbReference>
<evidence type="ECO:0000259" key="7">
    <source>
        <dbReference type="PROSITE" id="PS50988"/>
    </source>
</evidence>
<keyword evidence="4" id="KW-0479">Metal-binding</keyword>
<dbReference type="InterPro" id="IPR056800">
    <property type="entry name" value="vWA_Ro60"/>
</dbReference>
<reference evidence="8 9" key="1">
    <citation type="submission" date="2021-04" db="EMBL/GenBank/DDBJ databases">
        <title>Genome analysis of Polyangium sp.</title>
        <authorList>
            <person name="Li Y."/>
            <person name="Wang J."/>
        </authorList>
    </citation>
    <scope>NUCLEOTIDE SEQUENCE [LARGE SCALE GENOMIC DNA]</scope>
    <source>
        <strain evidence="8 9">SDU14</strain>
    </source>
</reference>
<evidence type="ECO:0000313" key="8">
    <source>
        <dbReference type="EMBL" id="MDC3984674.1"/>
    </source>
</evidence>
<keyword evidence="5" id="KW-0694">RNA-binding</keyword>
<dbReference type="EMBL" id="JAGTJJ010000022">
    <property type="protein sequence ID" value="MDC3984674.1"/>
    <property type="molecule type" value="Genomic_DNA"/>
</dbReference>
<gene>
    <name evidence="8" type="ORF">KEG57_29560</name>
</gene>
<accession>A0A9X3X6I3</accession>
<dbReference type="RefSeq" id="WP_272426727.1">
    <property type="nucleotide sequence ID" value="NZ_JAGTJJ010000022.1"/>
</dbReference>
<organism evidence="8 9">
    <name type="scientific">Polyangium jinanense</name>
    <dbReference type="NCBI Taxonomy" id="2829994"/>
    <lineage>
        <taxon>Bacteria</taxon>
        <taxon>Pseudomonadati</taxon>
        <taxon>Myxococcota</taxon>
        <taxon>Polyangia</taxon>
        <taxon>Polyangiales</taxon>
        <taxon>Polyangiaceae</taxon>
        <taxon>Polyangium</taxon>
    </lineage>
</organism>
<dbReference type="PANTHER" id="PTHR14202">
    <property type="entry name" value="60 KDA RIBONUCLEOPROTEIN SSA/RO"/>
    <property type="match status" value="1"/>
</dbReference>
<dbReference type="InterPro" id="IPR040322">
    <property type="entry name" value="TROVE2"/>
</dbReference>
<evidence type="ECO:0000256" key="1">
    <source>
        <dbReference type="ARBA" id="ARBA00004496"/>
    </source>
</evidence>
<keyword evidence="6" id="KW-0687">Ribonucleoprotein</keyword>
<evidence type="ECO:0000256" key="6">
    <source>
        <dbReference type="ARBA" id="ARBA00023274"/>
    </source>
</evidence>
<dbReference type="PROSITE" id="PS50988">
    <property type="entry name" value="TROVE"/>
    <property type="match status" value="1"/>
</dbReference>
<evidence type="ECO:0000256" key="5">
    <source>
        <dbReference type="ARBA" id="ARBA00022884"/>
    </source>
</evidence>
<dbReference type="Pfam" id="PF05731">
    <property type="entry name" value="TROVE"/>
    <property type="match status" value="2"/>
</dbReference>
<dbReference type="InterPro" id="IPR037214">
    <property type="entry name" value="TROVE_dom_sf"/>
</dbReference>
<comment type="similarity">
    <text evidence="2">Belongs to the Ro 60 kDa family.</text>
</comment>